<dbReference type="SUPFAM" id="SSF53335">
    <property type="entry name" value="S-adenosyl-L-methionine-dependent methyltransferases"/>
    <property type="match status" value="1"/>
</dbReference>
<feature type="compositionally biased region" description="Basic and acidic residues" evidence="1">
    <location>
        <begin position="12"/>
        <end position="21"/>
    </location>
</feature>
<sequence length="358" mass="39594">MARLKEKKRRTKVELDQESPTKEGNISVSPKSLWFTWGLLIGAIPNLFMSGNFRFYGSDFLKVLQAVDIGRGVAAGNTTTSIPQCETVTDTERSASTTVTADDWIGPLLFPLNKEGMLDLNPSTPNLMIDIGARNSDYLRMLHTDETTSLILVDPLPDNYIPLTKQVAEHAMANTPKGGEGWLNPKKKHQALVIRAAMGETEGVHDFNIGSAPSCGSILKTASNNSFWCFNTKDTIKTVILRLERILNLVPPHIKNFHLKVDAEGADLAVLKGAGSHIKKFGTVIIECFFNNVTHHDGDCRINDAVRYMDQYGFEAHVLGQGISQANILFVPHSGAINLPPLLKQTNLQMRDLYRKVQ</sequence>
<evidence type="ECO:0000259" key="2">
    <source>
        <dbReference type="Pfam" id="PF05050"/>
    </source>
</evidence>
<dbReference type="PANTHER" id="PTHR36973">
    <property type="entry name" value="SLL1456 PROTEIN-RELATED"/>
    <property type="match status" value="1"/>
</dbReference>
<name>A0A9N8HH02_9STRA</name>
<evidence type="ECO:0000256" key="1">
    <source>
        <dbReference type="SAM" id="MobiDB-lite"/>
    </source>
</evidence>
<dbReference type="PANTHER" id="PTHR36973:SF4">
    <property type="entry name" value="NODULATION PROTEIN"/>
    <property type="match status" value="1"/>
</dbReference>
<proteinExistence type="predicted"/>
<protein>
    <recommendedName>
        <fullName evidence="2">Methyltransferase FkbM domain-containing protein</fullName>
    </recommendedName>
</protein>
<feature type="compositionally biased region" description="Basic residues" evidence="1">
    <location>
        <begin position="1"/>
        <end position="11"/>
    </location>
</feature>
<organism evidence="3 4">
    <name type="scientific">Seminavis robusta</name>
    <dbReference type="NCBI Taxonomy" id="568900"/>
    <lineage>
        <taxon>Eukaryota</taxon>
        <taxon>Sar</taxon>
        <taxon>Stramenopiles</taxon>
        <taxon>Ochrophyta</taxon>
        <taxon>Bacillariophyta</taxon>
        <taxon>Bacillariophyceae</taxon>
        <taxon>Bacillariophycidae</taxon>
        <taxon>Naviculales</taxon>
        <taxon>Naviculaceae</taxon>
        <taxon>Seminavis</taxon>
    </lineage>
</organism>
<dbReference type="GO" id="GO:0008171">
    <property type="term" value="F:O-methyltransferase activity"/>
    <property type="evidence" value="ECO:0007669"/>
    <property type="project" value="TreeGrafter"/>
</dbReference>
<dbReference type="Pfam" id="PF05050">
    <property type="entry name" value="Methyltransf_21"/>
    <property type="match status" value="1"/>
</dbReference>
<dbReference type="OrthoDB" id="206318at2759"/>
<gene>
    <name evidence="3" type="ORF">SEMRO_424_G139910.2</name>
</gene>
<dbReference type="Proteomes" id="UP001153069">
    <property type="component" value="Unassembled WGS sequence"/>
</dbReference>
<feature type="region of interest" description="Disordered" evidence="1">
    <location>
        <begin position="1"/>
        <end position="26"/>
    </location>
</feature>
<dbReference type="EMBL" id="CAICTM010000423">
    <property type="protein sequence ID" value="CAB9510163.1"/>
    <property type="molecule type" value="Genomic_DNA"/>
</dbReference>
<accession>A0A9N8HH02</accession>
<evidence type="ECO:0000313" key="4">
    <source>
        <dbReference type="Proteomes" id="UP001153069"/>
    </source>
</evidence>
<dbReference type="InterPro" id="IPR029063">
    <property type="entry name" value="SAM-dependent_MTases_sf"/>
</dbReference>
<dbReference type="InterPro" id="IPR053188">
    <property type="entry name" value="FkbM_Methyltransferase"/>
</dbReference>
<dbReference type="InterPro" id="IPR006342">
    <property type="entry name" value="FkbM_mtfrase"/>
</dbReference>
<dbReference type="Gene3D" id="3.40.50.150">
    <property type="entry name" value="Vaccinia Virus protein VP39"/>
    <property type="match status" value="1"/>
</dbReference>
<keyword evidence="4" id="KW-1185">Reference proteome</keyword>
<dbReference type="AlphaFoldDB" id="A0A9N8HH02"/>
<feature type="domain" description="Methyltransferase FkbM" evidence="2">
    <location>
        <begin position="130"/>
        <end position="314"/>
    </location>
</feature>
<evidence type="ECO:0000313" key="3">
    <source>
        <dbReference type="EMBL" id="CAB9510163.1"/>
    </source>
</evidence>
<reference evidence="3" key="1">
    <citation type="submission" date="2020-06" db="EMBL/GenBank/DDBJ databases">
        <authorList>
            <consortium name="Plant Systems Biology data submission"/>
        </authorList>
    </citation>
    <scope>NUCLEOTIDE SEQUENCE</scope>
    <source>
        <strain evidence="3">D6</strain>
    </source>
</reference>
<comment type="caution">
    <text evidence="3">The sequence shown here is derived from an EMBL/GenBank/DDBJ whole genome shotgun (WGS) entry which is preliminary data.</text>
</comment>